<sequence>MHIWSANLEGLDITAVNFTETYTFLTGTYTISKQAVKPKDNQLSNLAGKQFYDGDGVVEISVTSMRSILTSVQRSIVELFEPFDIMKNRVIGFNESICSLSIFHPNASERAQQDHWLEVQLLRIKLIYGTPPVLLSDQEYRSHGIRGEIYNNKAPVGPPAHDPYRTEQEREGTHPDIVFLSRPSEQEPMQIPKPTLTPLVLLTEQAYRSYGLRGERHNNLTNVGPNGGPSTYEPCKTDQEREGVQPDAVSFSRSSEQETMHLTPGVYKMRSCEEEIYATKYQKDIIVLSQLPSYVIENGNFAPKTTVVDGVKKVIPPTTIEEKARKRLEVKARSTLMMGIPNEHHYSLLNKGCESLLELLKEIWGNATTKKTQKKFLNIVMKTSRS</sequence>
<organism evidence="1 2">
    <name type="scientific">Tanacetum coccineum</name>
    <dbReference type="NCBI Taxonomy" id="301880"/>
    <lineage>
        <taxon>Eukaryota</taxon>
        <taxon>Viridiplantae</taxon>
        <taxon>Streptophyta</taxon>
        <taxon>Embryophyta</taxon>
        <taxon>Tracheophyta</taxon>
        <taxon>Spermatophyta</taxon>
        <taxon>Magnoliopsida</taxon>
        <taxon>eudicotyledons</taxon>
        <taxon>Gunneridae</taxon>
        <taxon>Pentapetalae</taxon>
        <taxon>asterids</taxon>
        <taxon>campanulids</taxon>
        <taxon>Asterales</taxon>
        <taxon>Asteraceae</taxon>
        <taxon>Asteroideae</taxon>
        <taxon>Anthemideae</taxon>
        <taxon>Anthemidinae</taxon>
        <taxon>Tanacetum</taxon>
    </lineage>
</organism>
<gene>
    <name evidence="1" type="ORF">Tco_0838573</name>
</gene>
<accession>A0ABQ5AS22</accession>
<evidence type="ECO:0000313" key="2">
    <source>
        <dbReference type="Proteomes" id="UP001151760"/>
    </source>
</evidence>
<reference evidence="1" key="1">
    <citation type="journal article" date="2022" name="Int. J. Mol. Sci.">
        <title>Draft Genome of Tanacetum Coccineum: Genomic Comparison of Closely Related Tanacetum-Family Plants.</title>
        <authorList>
            <person name="Yamashiro T."/>
            <person name="Shiraishi A."/>
            <person name="Nakayama K."/>
            <person name="Satake H."/>
        </authorList>
    </citation>
    <scope>NUCLEOTIDE SEQUENCE</scope>
</reference>
<protein>
    <submittedName>
        <fullName evidence="1">Uncharacterized protein</fullName>
    </submittedName>
</protein>
<evidence type="ECO:0000313" key="1">
    <source>
        <dbReference type="EMBL" id="GJT04111.1"/>
    </source>
</evidence>
<dbReference type="Proteomes" id="UP001151760">
    <property type="component" value="Unassembled WGS sequence"/>
</dbReference>
<proteinExistence type="predicted"/>
<name>A0ABQ5AS22_9ASTR</name>
<keyword evidence="2" id="KW-1185">Reference proteome</keyword>
<comment type="caution">
    <text evidence="1">The sequence shown here is derived from an EMBL/GenBank/DDBJ whole genome shotgun (WGS) entry which is preliminary data.</text>
</comment>
<dbReference type="EMBL" id="BQNB010012483">
    <property type="protein sequence ID" value="GJT04111.1"/>
    <property type="molecule type" value="Genomic_DNA"/>
</dbReference>
<reference evidence="1" key="2">
    <citation type="submission" date="2022-01" db="EMBL/GenBank/DDBJ databases">
        <authorList>
            <person name="Yamashiro T."/>
            <person name="Shiraishi A."/>
            <person name="Satake H."/>
            <person name="Nakayama K."/>
        </authorList>
    </citation>
    <scope>NUCLEOTIDE SEQUENCE</scope>
</reference>